<dbReference type="SUPFAM" id="SSF53649">
    <property type="entry name" value="Alkaline phosphatase-like"/>
    <property type="match status" value="1"/>
</dbReference>
<keyword evidence="1" id="KW-1185">Reference proteome</keyword>
<evidence type="ECO:0000313" key="2">
    <source>
        <dbReference type="WBParaSite" id="MhA1_Contig474.frz3.gene2"/>
    </source>
</evidence>
<protein>
    <submittedName>
        <fullName evidence="2">Uncharacterized protein</fullName>
    </submittedName>
</protein>
<dbReference type="Gene3D" id="3.40.720.10">
    <property type="entry name" value="Alkaline Phosphatase, subunit A"/>
    <property type="match status" value="1"/>
</dbReference>
<dbReference type="WBParaSite" id="MhA1_Contig474.frz3.gene2">
    <property type="protein sequence ID" value="MhA1_Contig474.frz3.gene2"/>
    <property type="gene ID" value="MhA1_Contig474.frz3.gene2"/>
</dbReference>
<dbReference type="InterPro" id="IPR017850">
    <property type="entry name" value="Alkaline_phosphatase_core_sf"/>
</dbReference>
<dbReference type="InterPro" id="IPR002591">
    <property type="entry name" value="Phosphodiest/P_Trfase"/>
</dbReference>
<sequence>MKFGAKTLIENGVEADYLIPVFPTQSYPNWFSLATGIFLTSDFLYERSLMVMTSIEKCFSPSNN</sequence>
<evidence type="ECO:0000313" key="1">
    <source>
        <dbReference type="Proteomes" id="UP000095281"/>
    </source>
</evidence>
<dbReference type="Proteomes" id="UP000095281">
    <property type="component" value="Unplaced"/>
</dbReference>
<reference evidence="2" key="1">
    <citation type="submission" date="2016-11" db="UniProtKB">
        <authorList>
            <consortium name="WormBaseParasite"/>
        </authorList>
    </citation>
    <scope>IDENTIFICATION</scope>
</reference>
<name>A0A1I8BS89_MELHA</name>
<dbReference type="Pfam" id="PF01663">
    <property type="entry name" value="Phosphodiest"/>
    <property type="match status" value="1"/>
</dbReference>
<proteinExistence type="predicted"/>
<accession>A0A1I8BS89</accession>
<dbReference type="AlphaFoldDB" id="A0A1I8BS89"/>
<organism evidence="1 2">
    <name type="scientific">Meloidogyne hapla</name>
    <name type="common">Root-knot nematode worm</name>
    <dbReference type="NCBI Taxonomy" id="6305"/>
    <lineage>
        <taxon>Eukaryota</taxon>
        <taxon>Metazoa</taxon>
        <taxon>Ecdysozoa</taxon>
        <taxon>Nematoda</taxon>
        <taxon>Chromadorea</taxon>
        <taxon>Rhabditida</taxon>
        <taxon>Tylenchina</taxon>
        <taxon>Tylenchomorpha</taxon>
        <taxon>Tylenchoidea</taxon>
        <taxon>Meloidogynidae</taxon>
        <taxon>Meloidogyninae</taxon>
        <taxon>Meloidogyne</taxon>
    </lineage>
</organism>